<evidence type="ECO:0000256" key="11">
    <source>
        <dbReference type="ARBA" id="ARBA00031501"/>
    </source>
</evidence>
<dbReference type="SUPFAM" id="SSF51445">
    <property type="entry name" value="(Trans)glycosidases"/>
    <property type="match status" value="1"/>
</dbReference>
<evidence type="ECO:0000256" key="10">
    <source>
        <dbReference type="ARBA" id="ARBA00031423"/>
    </source>
</evidence>
<dbReference type="AlphaFoldDB" id="A0AAE3LMP0"/>
<dbReference type="Pfam" id="PF02446">
    <property type="entry name" value="Glyco_hydro_77"/>
    <property type="match status" value="1"/>
</dbReference>
<dbReference type="InterPro" id="IPR017853">
    <property type="entry name" value="GH"/>
</dbReference>
<keyword evidence="7 12" id="KW-0328">Glycosyltransferase</keyword>
<evidence type="ECO:0000313" key="12">
    <source>
        <dbReference type="EMBL" id="MCU7694091.1"/>
    </source>
</evidence>
<evidence type="ECO:0000256" key="2">
    <source>
        <dbReference type="ARBA" id="ARBA00004496"/>
    </source>
</evidence>
<reference evidence="12" key="1">
    <citation type="submission" date="2022-10" db="EMBL/GenBank/DDBJ databases">
        <authorList>
            <person name="Kim H.S."/>
            <person name="Kim J.-S."/>
            <person name="Suh M.K."/>
            <person name="Eom M.K."/>
            <person name="Lee J.-S."/>
        </authorList>
    </citation>
    <scope>NUCLEOTIDE SEQUENCE</scope>
    <source>
        <strain evidence="12">LIP-5</strain>
    </source>
</reference>
<dbReference type="EC" id="2.4.1.25" evidence="4"/>
<evidence type="ECO:0000256" key="7">
    <source>
        <dbReference type="ARBA" id="ARBA00022676"/>
    </source>
</evidence>
<accession>A0AAE3LMP0</accession>
<dbReference type="RefSeq" id="WP_263037634.1">
    <property type="nucleotide sequence ID" value="NZ_JBHULJ010000008.1"/>
</dbReference>
<comment type="catalytic activity">
    <reaction evidence="1">
        <text>Transfers a segment of a (1-&gt;4)-alpha-D-glucan to a new position in an acceptor, which may be glucose or a (1-&gt;4)-alpha-D-glucan.</text>
        <dbReference type="EC" id="2.4.1.25"/>
    </reaction>
</comment>
<evidence type="ECO:0000256" key="3">
    <source>
        <dbReference type="ARBA" id="ARBA00005684"/>
    </source>
</evidence>
<dbReference type="GO" id="GO:0005737">
    <property type="term" value="C:cytoplasm"/>
    <property type="evidence" value="ECO:0007669"/>
    <property type="project" value="UniProtKB-SubCell"/>
</dbReference>
<name>A0AAE3LMP0_9BACT</name>
<dbReference type="GO" id="GO:0004134">
    <property type="term" value="F:4-alpha-glucanotransferase activity"/>
    <property type="evidence" value="ECO:0007669"/>
    <property type="project" value="UniProtKB-EC"/>
</dbReference>
<keyword evidence="9" id="KW-0119">Carbohydrate metabolism</keyword>
<comment type="subcellular location">
    <subcellularLocation>
        <location evidence="2">Cytoplasm</location>
    </subcellularLocation>
</comment>
<keyword evidence="8 12" id="KW-0808">Transferase</keyword>
<comment type="similarity">
    <text evidence="3">Belongs to the disproportionating enzyme family.</text>
</comment>
<evidence type="ECO:0000256" key="8">
    <source>
        <dbReference type="ARBA" id="ARBA00022679"/>
    </source>
</evidence>
<gene>
    <name evidence="12" type="ORF">OD355_06115</name>
</gene>
<evidence type="ECO:0000256" key="1">
    <source>
        <dbReference type="ARBA" id="ARBA00000439"/>
    </source>
</evidence>
<evidence type="ECO:0000256" key="9">
    <source>
        <dbReference type="ARBA" id="ARBA00023277"/>
    </source>
</evidence>
<proteinExistence type="inferred from homology"/>
<dbReference type="InterPro" id="IPR003385">
    <property type="entry name" value="Glyco_hydro_77"/>
</dbReference>
<dbReference type="EMBL" id="JAOTPL010000006">
    <property type="protein sequence ID" value="MCU7694091.1"/>
    <property type="molecule type" value="Genomic_DNA"/>
</dbReference>
<keyword evidence="6" id="KW-0963">Cytoplasm</keyword>
<dbReference type="Proteomes" id="UP001209317">
    <property type="component" value="Unassembled WGS sequence"/>
</dbReference>
<protein>
    <recommendedName>
        <fullName evidence="5">4-alpha-glucanotransferase</fullName>
        <ecNumber evidence="4">2.4.1.25</ecNumber>
    </recommendedName>
    <alternativeName>
        <fullName evidence="10">Amylomaltase</fullName>
    </alternativeName>
    <alternativeName>
        <fullName evidence="11">Disproportionating enzyme</fullName>
    </alternativeName>
</protein>
<dbReference type="GO" id="GO:0005975">
    <property type="term" value="P:carbohydrate metabolic process"/>
    <property type="evidence" value="ECO:0007669"/>
    <property type="project" value="InterPro"/>
</dbReference>
<sequence>MRSHDSFGVGEFNDVKKYSDWANAVGIRLIQVLPVNDTTARKDWHDSYPYAAISVSALHPMYLHLPAVAGEQYASLLEKYEAKRQELNLLSQVDYERVNKAKWEFIREVYPLLKAQTFAETEYEKFFLKNKVWLEPYAAFCCLRDTYKTADFTQWDSFAVYDETIATSLLQENEDEIKIHYFVQYYLHLQLKEAVAYAHTNNVVLKGDIAIGVYRHSVDAWQYPQWFHMDTQAGAPPDDFAVSGQNWGFPTYNWEAIKTDNFTWWRQRLQHMSRYFDVIRIDHILGFFRIWTIPYHAIQGILGHFEPAIPVRLNELYGMNASTERLMMPYITDDLLSEIFDKEAAYVKETFLTKNHGNIRFKQEYSTQRKIEEYFRAFENNDYNNCIKKKLYDLLANIILIPTKEKDAFHFRFNMQSTSSYRSLDDVTKSILCRLYEDYYFQRQEGIWQQEAYDKLPAIIQASPMLVCGEDLGMVPKCVKNVMQHLQLLSLEVQRMSKNAQSEFDDPSRTPYLAVVSPSTHDTSTIRGWWKEIPYDKKQRFIYDQLRRHATVEDDCPPWLAEAIIEQHLHSWSMWSIFLLQDLFAMDENTRVEDPDTERINHPENPHHYWRYRSHIAVEDLMKHELFNERIKNLIAASGR</sequence>
<dbReference type="PANTHER" id="PTHR32518">
    <property type="match status" value="1"/>
</dbReference>
<evidence type="ECO:0000256" key="5">
    <source>
        <dbReference type="ARBA" id="ARBA00020295"/>
    </source>
</evidence>
<comment type="caution">
    <text evidence="12">The sequence shown here is derived from an EMBL/GenBank/DDBJ whole genome shotgun (WGS) entry which is preliminary data.</text>
</comment>
<dbReference type="Gene3D" id="3.20.20.80">
    <property type="entry name" value="Glycosidases"/>
    <property type="match status" value="2"/>
</dbReference>
<evidence type="ECO:0000256" key="6">
    <source>
        <dbReference type="ARBA" id="ARBA00022490"/>
    </source>
</evidence>
<evidence type="ECO:0000313" key="13">
    <source>
        <dbReference type="Proteomes" id="UP001209317"/>
    </source>
</evidence>
<evidence type="ECO:0000256" key="4">
    <source>
        <dbReference type="ARBA" id="ARBA00012560"/>
    </source>
</evidence>
<dbReference type="PANTHER" id="PTHR32518:SF3">
    <property type="entry name" value="4-ALPHA-GLUCANOTRANSFERASE"/>
    <property type="match status" value="1"/>
</dbReference>
<keyword evidence="13" id="KW-1185">Reference proteome</keyword>
<organism evidence="12 13">
    <name type="scientific">Haoranjiania flava</name>
    <dbReference type="NCBI Taxonomy" id="1856322"/>
    <lineage>
        <taxon>Bacteria</taxon>
        <taxon>Pseudomonadati</taxon>
        <taxon>Bacteroidota</taxon>
        <taxon>Chitinophagia</taxon>
        <taxon>Chitinophagales</taxon>
        <taxon>Chitinophagaceae</taxon>
        <taxon>Haoranjiania</taxon>
    </lineage>
</organism>